<dbReference type="FunFam" id="1.10.10.10:FF:000322">
    <property type="entry name" value="Probable disease resistance protein At1g63360"/>
    <property type="match status" value="1"/>
</dbReference>
<evidence type="ECO:0000256" key="3">
    <source>
        <dbReference type="ARBA" id="ARBA00022821"/>
    </source>
</evidence>
<organism evidence="8 9">
    <name type="scientific">Prunus dulcis</name>
    <name type="common">Almond</name>
    <name type="synonym">Amygdalus dulcis</name>
    <dbReference type="NCBI Taxonomy" id="3755"/>
    <lineage>
        <taxon>Eukaryota</taxon>
        <taxon>Viridiplantae</taxon>
        <taxon>Streptophyta</taxon>
        <taxon>Embryophyta</taxon>
        <taxon>Tracheophyta</taxon>
        <taxon>Spermatophyta</taxon>
        <taxon>Magnoliopsida</taxon>
        <taxon>eudicotyledons</taxon>
        <taxon>Gunneridae</taxon>
        <taxon>Pentapetalae</taxon>
        <taxon>rosids</taxon>
        <taxon>fabids</taxon>
        <taxon>Rosales</taxon>
        <taxon>Rosaceae</taxon>
        <taxon>Amygdaloideae</taxon>
        <taxon>Amygdaleae</taxon>
        <taxon>Prunus</taxon>
    </lineage>
</organism>
<evidence type="ECO:0000259" key="4">
    <source>
        <dbReference type="Pfam" id="PF00931"/>
    </source>
</evidence>
<dbReference type="SUPFAM" id="SSF52058">
    <property type="entry name" value="L domain-like"/>
    <property type="match status" value="1"/>
</dbReference>
<dbReference type="Gene3D" id="1.20.5.4130">
    <property type="match status" value="1"/>
</dbReference>
<dbReference type="EMBL" id="JAJFAZ020000006">
    <property type="protein sequence ID" value="KAI5323451.1"/>
    <property type="molecule type" value="Genomic_DNA"/>
</dbReference>
<dbReference type="Gene3D" id="3.80.10.10">
    <property type="entry name" value="Ribonuclease Inhibitor"/>
    <property type="match status" value="2"/>
</dbReference>
<keyword evidence="9" id="KW-1185">Reference proteome</keyword>
<dbReference type="InterPro" id="IPR041118">
    <property type="entry name" value="Rx_N"/>
</dbReference>
<dbReference type="InterPro" id="IPR044974">
    <property type="entry name" value="Disease_R_plants"/>
</dbReference>
<feature type="domain" description="Disease resistance protein winged helix" evidence="6">
    <location>
        <begin position="425"/>
        <end position="495"/>
    </location>
</feature>
<evidence type="ECO:0000259" key="7">
    <source>
        <dbReference type="Pfam" id="PF23598"/>
    </source>
</evidence>
<dbReference type="InterPro" id="IPR036388">
    <property type="entry name" value="WH-like_DNA-bd_sf"/>
</dbReference>
<dbReference type="InterPro" id="IPR027417">
    <property type="entry name" value="P-loop_NTPase"/>
</dbReference>
<reference evidence="8 9" key="1">
    <citation type="journal article" date="2022" name="G3 (Bethesda)">
        <title>Whole-genome sequence and methylome profiling of the almond [Prunus dulcis (Mill.) D.A. Webb] cultivar 'Nonpareil'.</title>
        <authorList>
            <person name="D'Amico-Willman K.M."/>
            <person name="Ouma W.Z."/>
            <person name="Meulia T."/>
            <person name="Sideli G.M."/>
            <person name="Gradziel T.M."/>
            <person name="Fresnedo-Ramirez J."/>
        </authorList>
    </citation>
    <scope>NUCLEOTIDE SEQUENCE [LARGE SCALE GENOMIC DNA]</scope>
    <source>
        <strain evidence="8">Clone GOH B32 T37-40</strain>
    </source>
</reference>
<dbReference type="InterPro" id="IPR055414">
    <property type="entry name" value="LRR_R13L4/SHOC2-like"/>
</dbReference>
<dbReference type="Pfam" id="PF00931">
    <property type="entry name" value="NB-ARC"/>
    <property type="match status" value="1"/>
</dbReference>
<dbReference type="GO" id="GO:0043531">
    <property type="term" value="F:ADP binding"/>
    <property type="evidence" value="ECO:0007669"/>
    <property type="project" value="InterPro"/>
</dbReference>
<dbReference type="InterPro" id="IPR058922">
    <property type="entry name" value="WHD_DRP"/>
</dbReference>
<dbReference type="Gene3D" id="1.10.10.10">
    <property type="entry name" value="Winged helix-like DNA-binding domain superfamily/Winged helix DNA-binding domain"/>
    <property type="match status" value="1"/>
</dbReference>
<feature type="domain" description="Disease resistance N-terminal" evidence="5">
    <location>
        <begin position="5"/>
        <end position="89"/>
    </location>
</feature>
<dbReference type="AlphaFoldDB" id="A0AAD4YVZ4"/>
<dbReference type="InterPro" id="IPR002182">
    <property type="entry name" value="NB-ARC"/>
</dbReference>
<keyword evidence="2" id="KW-0547">Nucleotide-binding</keyword>
<protein>
    <submittedName>
        <fullName evidence="8">Uncharacterized protein</fullName>
    </submittedName>
</protein>
<dbReference type="SUPFAM" id="SSF52540">
    <property type="entry name" value="P-loop containing nucleoside triphosphate hydrolases"/>
    <property type="match status" value="1"/>
</dbReference>
<keyword evidence="1" id="KW-0677">Repeat</keyword>
<feature type="domain" description="Disease resistance R13L4/SHOC-2-like LRR" evidence="7">
    <location>
        <begin position="550"/>
        <end position="844"/>
    </location>
</feature>
<accession>A0AAD4YVZ4</accession>
<dbReference type="FunFam" id="3.40.50.300:FF:001091">
    <property type="entry name" value="Probable disease resistance protein At1g61300"/>
    <property type="match status" value="1"/>
</dbReference>
<dbReference type="CDD" id="cd14798">
    <property type="entry name" value="RX-CC_like"/>
    <property type="match status" value="1"/>
</dbReference>
<dbReference type="InterPro" id="IPR038005">
    <property type="entry name" value="RX-like_CC"/>
</dbReference>
<evidence type="ECO:0000259" key="6">
    <source>
        <dbReference type="Pfam" id="PF23559"/>
    </source>
</evidence>
<dbReference type="Proteomes" id="UP001054821">
    <property type="component" value="Chromosome 6"/>
</dbReference>
<dbReference type="Gene3D" id="3.40.50.300">
    <property type="entry name" value="P-loop containing nucleotide triphosphate hydrolases"/>
    <property type="match status" value="1"/>
</dbReference>
<evidence type="ECO:0000256" key="1">
    <source>
        <dbReference type="ARBA" id="ARBA00022737"/>
    </source>
</evidence>
<dbReference type="PANTHER" id="PTHR23155:SF1193">
    <property type="entry name" value="DISEASE RESISTANCE PROTEIN RPP13-RELATED"/>
    <property type="match status" value="1"/>
</dbReference>
<dbReference type="Pfam" id="PF23598">
    <property type="entry name" value="LRR_14"/>
    <property type="match status" value="1"/>
</dbReference>
<dbReference type="PRINTS" id="PR00364">
    <property type="entry name" value="DISEASERSIST"/>
</dbReference>
<dbReference type="Pfam" id="PF23559">
    <property type="entry name" value="WHD_DRP"/>
    <property type="match status" value="1"/>
</dbReference>
<evidence type="ECO:0000313" key="8">
    <source>
        <dbReference type="EMBL" id="KAI5323451.1"/>
    </source>
</evidence>
<dbReference type="Pfam" id="PF18052">
    <property type="entry name" value="Rx_N"/>
    <property type="match status" value="1"/>
</dbReference>
<comment type="caution">
    <text evidence="8">The sequence shown here is derived from an EMBL/GenBank/DDBJ whole genome shotgun (WGS) entry which is preliminary data.</text>
</comment>
<evidence type="ECO:0000259" key="5">
    <source>
        <dbReference type="Pfam" id="PF18052"/>
    </source>
</evidence>
<sequence>MAELAVATAVAKLTNLIIQEAILLDGVGEKVEQIRNELRWMQSFLKDADHAAEQDRNERFRNWVSQIREVAFDAEDVVETYLREAAAAASQSLWKKVIMPIHLHKVKREIEKIQTRIDHISKQKDSFGIASMIASSREGGEGSISTNERLRWWRQPLPYIEEDDLIDLVQDTEALLTQLSSMEPRRRVISIVGMGGLGKTTLAKKLYNHIELRHQFNCKAFVYVSQEYRRRETLRRIIKDVNVPYIGDLEEVDEEEMVKKLYEFLRGRKYLVVLDDVWEKEVWDSLEAAFPTSGMAGSKVMLTTRNREVALHADARSTPHEPRMLTEDESLELFRKKALPGMDHFPSDLENLGREMVTKCGGLPLALVVLGGLLSRKMKTREEWEHVLQNISWHLIDQDRVSAILALSYKDLPFYLKSCFLHLGLFPEDFSIPKTQLMRLWVAEGFLPQQGEDTAEGVAENCLNELINRCMIQVGTLTSLGRVKTISIHDLLRDFSLSVSRDENFLRIYTGGEVESSVSSSTKSRRIVLHYNPTKHRVRPSPFLYPCAPHLRSLHFFNCFLHPEVYFIKKDFKLLKVLDLKDTVGFMRLPSTIGILIQLRYLGLSQILKTYYFPPSIGNLKNLETLNLGSSCSPIPNVIWKMKRLRHLLLCDKSQPNRVKLRLDTLSHLQTLKTIRAGRWIEDGGLANMISLRRLGIERLSQERVNLVISILRRMCYLQSLSLEVMNNETFPTSMALSHFQHLHKLCLKGKIEKLPHVCEFPPNLVKLSLIGSELQKDSIVQLERLPYLKMLVLGNQSYKWRELVCSSEGFPQLQVLHLVSLMELEEWTVEENAMMKLEYLKIENCPRLKIPERLKLSNTVKILEVVAEYDPFKRWRSPEWTKASKNRLDCFKCFQD</sequence>
<dbReference type="PANTHER" id="PTHR23155">
    <property type="entry name" value="DISEASE RESISTANCE PROTEIN RP"/>
    <property type="match status" value="1"/>
</dbReference>
<dbReference type="InterPro" id="IPR032675">
    <property type="entry name" value="LRR_dom_sf"/>
</dbReference>
<evidence type="ECO:0000313" key="9">
    <source>
        <dbReference type="Proteomes" id="UP001054821"/>
    </source>
</evidence>
<gene>
    <name evidence="8" type="ORF">L3X38_032523</name>
</gene>
<keyword evidence="3" id="KW-0611">Plant defense</keyword>
<dbReference type="InterPro" id="IPR042197">
    <property type="entry name" value="Apaf_helical"/>
</dbReference>
<dbReference type="GO" id="GO:0098542">
    <property type="term" value="P:defense response to other organism"/>
    <property type="evidence" value="ECO:0007669"/>
    <property type="project" value="TreeGrafter"/>
</dbReference>
<dbReference type="Gene3D" id="1.10.8.430">
    <property type="entry name" value="Helical domain of apoptotic protease-activating factors"/>
    <property type="match status" value="1"/>
</dbReference>
<name>A0AAD4YVZ4_PRUDU</name>
<evidence type="ECO:0000256" key="2">
    <source>
        <dbReference type="ARBA" id="ARBA00022741"/>
    </source>
</evidence>
<proteinExistence type="predicted"/>
<feature type="domain" description="NB-ARC" evidence="4">
    <location>
        <begin position="171"/>
        <end position="340"/>
    </location>
</feature>
<dbReference type="FunFam" id="1.10.8.430:FF:000003">
    <property type="entry name" value="Probable disease resistance protein At5g66910"/>
    <property type="match status" value="1"/>
</dbReference>